<dbReference type="InterPro" id="IPR016163">
    <property type="entry name" value="Ald_DH_C"/>
</dbReference>
<comment type="similarity">
    <text evidence="1">Belongs to the aldehyde dehydrogenase family.</text>
</comment>
<gene>
    <name evidence="4" type="primary">gabD</name>
    <name evidence="4" type="ORF">OPDIPICF_01285</name>
</gene>
<dbReference type="AlphaFoldDB" id="A0A5S9PU59"/>
<dbReference type="Pfam" id="PF00171">
    <property type="entry name" value="Aldedh"/>
    <property type="match status" value="1"/>
</dbReference>
<dbReference type="GO" id="GO:0036243">
    <property type="term" value="F:succinate-semialdehyde dehydrogenase (NADP+) activity"/>
    <property type="evidence" value="ECO:0007669"/>
    <property type="project" value="UniProtKB-EC"/>
</dbReference>
<keyword evidence="2 4" id="KW-0560">Oxidoreductase</keyword>
<evidence type="ECO:0000256" key="1">
    <source>
        <dbReference type="ARBA" id="ARBA00009986"/>
    </source>
</evidence>
<accession>A0A5S9PU59</accession>
<dbReference type="InterPro" id="IPR016161">
    <property type="entry name" value="Ald_DH/histidinol_DH"/>
</dbReference>
<protein>
    <submittedName>
        <fullName evidence="4">Succinate-semialdehyde dehydrogenase [NADP(+)] GabD</fullName>
        <ecNumber evidence="4">1.2.1.79</ecNumber>
    </submittedName>
</protein>
<dbReference type="EC" id="1.2.1.79" evidence="4"/>
<dbReference type="PANTHER" id="PTHR42991:SF1">
    <property type="entry name" value="ALDEHYDE DEHYDROGENASE"/>
    <property type="match status" value="1"/>
</dbReference>
<evidence type="ECO:0000256" key="2">
    <source>
        <dbReference type="ARBA" id="ARBA00023002"/>
    </source>
</evidence>
<dbReference type="Gene3D" id="3.40.605.10">
    <property type="entry name" value="Aldehyde Dehydrogenase, Chain A, domain 1"/>
    <property type="match status" value="1"/>
</dbReference>
<dbReference type="Gene3D" id="3.40.309.10">
    <property type="entry name" value="Aldehyde Dehydrogenase, Chain A, domain 2"/>
    <property type="match status" value="1"/>
</dbReference>
<dbReference type="SUPFAM" id="SSF53720">
    <property type="entry name" value="ALDH-like"/>
    <property type="match status" value="1"/>
</dbReference>
<evidence type="ECO:0000313" key="5">
    <source>
        <dbReference type="Proteomes" id="UP000441399"/>
    </source>
</evidence>
<dbReference type="PANTHER" id="PTHR42991">
    <property type="entry name" value="ALDEHYDE DEHYDROGENASE"/>
    <property type="match status" value="1"/>
</dbReference>
<keyword evidence="5" id="KW-1185">Reference proteome</keyword>
<name>A0A5S9PU59_9GAMM</name>
<sequence>MTNPSDIPTHTHHVQEINQKENATFDVLSATNGQVIAKVGVSSTEHAEFALSQCDALFKNRDRWLSLEARVGILERMVGIMETRREELAKTIALEGGKPLSDANVEADRAIQGVRKSIEALSSEAGYVVPMGMYANSAKRMAFTQKEPIGVVLAISAFNHPLNLIVHQVGAAIAAGCPCIVKPAANTPLSCIAFYNIAIEAGLPNAWLHVVTAANHDVASLLVKDKRIGFLTFIGSAKVGWMIKNQVHDGVRCALEHGGVAPVIVTNNANLTEASASITKGGYYHAGQVCVSTQRVFVDNQVAEAFIEQLTTHVKALKTGDASDPDTDVGPLIRPSEVDRVEEWVNEAINAGAIVSAGGKRINDHFFEPTLLINPPAQVKVSTHEVFGPVVCIYTYNTINEAIALANSLDVAFQAAVFSNDINECLHCYRHLAASAVMVNDHSAFREDNMPFQGLRSSGLSTGGIKHTIEEMQIDKLMVIKSDSLL</sequence>
<dbReference type="Proteomes" id="UP000441399">
    <property type="component" value="Unassembled WGS sequence"/>
</dbReference>
<dbReference type="OrthoDB" id="5887723at2"/>
<organism evidence="4 5">
    <name type="scientific">BD1-7 clade bacterium</name>
    <dbReference type="NCBI Taxonomy" id="2029982"/>
    <lineage>
        <taxon>Bacteria</taxon>
        <taxon>Pseudomonadati</taxon>
        <taxon>Pseudomonadota</taxon>
        <taxon>Gammaproteobacteria</taxon>
        <taxon>Cellvibrionales</taxon>
        <taxon>Spongiibacteraceae</taxon>
        <taxon>BD1-7 clade</taxon>
    </lineage>
</organism>
<dbReference type="GO" id="GO:0008911">
    <property type="term" value="F:lactaldehyde dehydrogenase (NAD+) activity"/>
    <property type="evidence" value="ECO:0007669"/>
    <property type="project" value="TreeGrafter"/>
</dbReference>
<dbReference type="EMBL" id="CACSIO010000012">
    <property type="protein sequence ID" value="CAA0107956.1"/>
    <property type="molecule type" value="Genomic_DNA"/>
</dbReference>
<reference evidence="4 5" key="1">
    <citation type="submission" date="2019-11" db="EMBL/GenBank/DDBJ databases">
        <authorList>
            <person name="Holert J."/>
        </authorList>
    </citation>
    <scope>NUCLEOTIDE SEQUENCE [LARGE SCALE GENOMIC DNA]</scope>
    <source>
        <strain evidence="4">SB11_3</strain>
    </source>
</reference>
<dbReference type="InterPro" id="IPR016162">
    <property type="entry name" value="Ald_DH_N"/>
</dbReference>
<evidence type="ECO:0000259" key="3">
    <source>
        <dbReference type="Pfam" id="PF00171"/>
    </source>
</evidence>
<evidence type="ECO:0000313" key="4">
    <source>
        <dbReference type="EMBL" id="CAA0107956.1"/>
    </source>
</evidence>
<dbReference type="InterPro" id="IPR015590">
    <property type="entry name" value="Aldehyde_DH_dom"/>
</dbReference>
<proteinExistence type="inferred from homology"/>
<feature type="domain" description="Aldehyde dehydrogenase" evidence="3">
    <location>
        <begin position="20"/>
        <end position="473"/>
    </location>
</feature>
<dbReference type="InterPro" id="IPR051020">
    <property type="entry name" value="ALDH-related_metabolic_enz"/>
</dbReference>